<evidence type="ECO:0000313" key="8">
    <source>
        <dbReference type="EMBL" id="KAF2722850.1"/>
    </source>
</evidence>
<dbReference type="PANTHER" id="PTHR14226:SF44">
    <property type="entry name" value="TRIACYLGLYCEROL LIPASE 3"/>
    <property type="match status" value="1"/>
</dbReference>
<comment type="caution">
    <text evidence="5">Lacks conserved residue(s) required for the propagation of feature annotation.</text>
</comment>
<gene>
    <name evidence="8" type="ORF">K431DRAFT_266016</name>
</gene>
<reference evidence="8" key="1">
    <citation type="journal article" date="2020" name="Stud. Mycol.">
        <title>101 Dothideomycetes genomes: a test case for predicting lifestyles and emergence of pathogens.</title>
        <authorList>
            <person name="Haridas S."/>
            <person name="Albert R."/>
            <person name="Binder M."/>
            <person name="Bloem J."/>
            <person name="Labutti K."/>
            <person name="Salamov A."/>
            <person name="Andreopoulos B."/>
            <person name="Baker S."/>
            <person name="Barry K."/>
            <person name="Bills G."/>
            <person name="Bluhm B."/>
            <person name="Cannon C."/>
            <person name="Castanera R."/>
            <person name="Culley D."/>
            <person name="Daum C."/>
            <person name="Ezra D."/>
            <person name="Gonzalez J."/>
            <person name="Henrissat B."/>
            <person name="Kuo A."/>
            <person name="Liang C."/>
            <person name="Lipzen A."/>
            <person name="Lutzoni F."/>
            <person name="Magnuson J."/>
            <person name="Mondo S."/>
            <person name="Nolan M."/>
            <person name="Ohm R."/>
            <person name="Pangilinan J."/>
            <person name="Park H.-J."/>
            <person name="Ramirez L."/>
            <person name="Alfaro M."/>
            <person name="Sun H."/>
            <person name="Tritt A."/>
            <person name="Yoshinaga Y."/>
            <person name="Zwiers L.-H."/>
            <person name="Turgeon B."/>
            <person name="Goodwin S."/>
            <person name="Spatafora J."/>
            <person name="Crous P."/>
            <person name="Grigoriev I."/>
        </authorList>
    </citation>
    <scope>NUCLEOTIDE SEQUENCE</scope>
    <source>
        <strain evidence="8">CBS 116435</strain>
    </source>
</reference>
<keyword evidence="3" id="KW-0442">Lipid degradation</keyword>
<dbReference type="GO" id="GO:0006641">
    <property type="term" value="P:triglyceride metabolic process"/>
    <property type="evidence" value="ECO:0007669"/>
    <property type="project" value="UniProtKB-ARBA"/>
</dbReference>
<feature type="domain" description="PNPLA" evidence="7">
    <location>
        <begin position="187"/>
        <end position="393"/>
    </location>
</feature>
<dbReference type="CDD" id="cd07229">
    <property type="entry name" value="Pat_TGL3_like"/>
    <property type="match status" value="1"/>
</dbReference>
<evidence type="ECO:0000256" key="6">
    <source>
        <dbReference type="SAM" id="MobiDB-lite"/>
    </source>
</evidence>
<evidence type="ECO:0000256" key="3">
    <source>
        <dbReference type="ARBA" id="ARBA00022963"/>
    </source>
</evidence>
<dbReference type="InterPro" id="IPR016035">
    <property type="entry name" value="Acyl_Trfase/lysoPLipase"/>
</dbReference>
<evidence type="ECO:0000256" key="4">
    <source>
        <dbReference type="ARBA" id="ARBA00023098"/>
    </source>
</evidence>
<comment type="caution">
    <text evidence="8">The sequence shown here is derived from an EMBL/GenBank/DDBJ whole genome shotgun (WGS) entry which is preliminary data.</text>
</comment>
<feature type="compositionally biased region" description="Basic and acidic residues" evidence="6">
    <location>
        <begin position="389"/>
        <end position="404"/>
    </location>
</feature>
<dbReference type="PROSITE" id="PS51635">
    <property type="entry name" value="PNPLA"/>
    <property type="match status" value="1"/>
</dbReference>
<name>A0A9P4US96_9PEZI</name>
<dbReference type="GO" id="GO:0016042">
    <property type="term" value="P:lipid catabolic process"/>
    <property type="evidence" value="ECO:0007669"/>
    <property type="project" value="UniProtKB-KW"/>
</dbReference>
<sequence length="593" mass="66064">MYSMAKVPTIGGLFRAVFSCLTDVAFFWQLKVWNWLTRKSPKELLSETLAEARRFEEWEAAAFHLDEALGNDLWRQDPTSKHYDYRLIYSRLQSIITASEENDILSLVNLLRSGLVRNLGNITSPKLFNRAYAGTKLLIEDYITQVALAIEYVTNFPTTPGNDGGLSNQAKLDLLHDTRQAFGRSCLVLQGGSIFGLCHVGVVKALHLRGLLPRIISGTATGALMAALVGVHTEDELLEFLSGKGIDLSAFTAASQRAAAARSNEHLGSPGNSWYSTLYRRAMRFLKYGYVLDIKVLEQCVRANVGDITFEEAYQRTKRVLNITISGSPAGGVPSLLNYLTAPNVLIWSAALASNASDALHGPHSLMCKTTEGDIIPWEMPAVSTNPRHSPERAYHKTPSIDHERGTPLSRVAELFNVNHFIISQARPYIAPFLSPSLSHTTSPRRIRTPISTHMVRLMMMEVQHRLTQLDCLGYLPSGTRRLLLDESVPSASLTLVPEVSLSDFTRLLRNPTEQEVDYWILRGERSVWPAVGALKVRCAVEVELDRGYQLVRRRKPFDLTPLARENGNAGKNAAIEKRKRKRLRRASMGATG</sequence>
<dbReference type="EMBL" id="MU003780">
    <property type="protein sequence ID" value="KAF2722850.1"/>
    <property type="molecule type" value="Genomic_DNA"/>
</dbReference>
<evidence type="ECO:0000256" key="2">
    <source>
        <dbReference type="ARBA" id="ARBA00022801"/>
    </source>
</evidence>
<proteinExistence type="predicted"/>
<dbReference type="Gene3D" id="3.40.1090.10">
    <property type="entry name" value="Cytosolic phospholipase A2 catalytic domain"/>
    <property type="match status" value="1"/>
</dbReference>
<comment type="function">
    <text evidence="1">Probable lipid hydrolase.</text>
</comment>
<dbReference type="Pfam" id="PF11815">
    <property type="entry name" value="DUF3336"/>
    <property type="match status" value="1"/>
</dbReference>
<evidence type="ECO:0000313" key="9">
    <source>
        <dbReference type="Proteomes" id="UP000799441"/>
    </source>
</evidence>
<dbReference type="OrthoDB" id="10049244at2759"/>
<dbReference type="Proteomes" id="UP000799441">
    <property type="component" value="Unassembled WGS sequence"/>
</dbReference>
<dbReference type="Pfam" id="PF01734">
    <property type="entry name" value="Patatin"/>
    <property type="match status" value="1"/>
</dbReference>
<feature type="region of interest" description="Disordered" evidence="6">
    <location>
        <begin position="382"/>
        <end position="404"/>
    </location>
</feature>
<keyword evidence="2" id="KW-0378">Hydrolase</keyword>
<dbReference type="InterPro" id="IPR050301">
    <property type="entry name" value="NTE"/>
</dbReference>
<keyword evidence="9" id="KW-1185">Reference proteome</keyword>
<evidence type="ECO:0000256" key="5">
    <source>
        <dbReference type="PROSITE-ProRule" id="PRU01161"/>
    </source>
</evidence>
<protein>
    <recommendedName>
        <fullName evidence="7">PNPLA domain-containing protein</fullName>
    </recommendedName>
</protein>
<dbReference type="InterPro" id="IPR021771">
    <property type="entry name" value="Triacylglycerol_lipase_N"/>
</dbReference>
<evidence type="ECO:0000259" key="7">
    <source>
        <dbReference type="PROSITE" id="PS51635"/>
    </source>
</evidence>
<organism evidence="8 9">
    <name type="scientific">Polychaeton citri CBS 116435</name>
    <dbReference type="NCBI Taxonomy" id="1314669"/>
    <lineage>
        <taxon>Eukaryota</taxon>
        <taxon>Fungi</taxon>
        <taxon>Dikarya</taxon>
        <taxon>Ascomycota</taxon>
        <taxon>Pezizomycotina</taxon>
        <taxon>Dothideomycetes</taxon>
        <taxon>Dothideomycetidae</taxon>
        <taxon>Capnodiales</taxon>
        <taxon>Capnodiaceae</taxon>
        <taxon>Polychaeton</taxon>
    </lineage>
</organism>
<dbReference type="SUPFAM" id="SSF52151">
    <property type="entry name" value="FabD/lysophospholipase-like"/>
    <property type="match status" value="1"/>
</dbReference>
<dbReference type="PANTHER" id="PTHR14226">
    <property type="entry name" value="NEUROPATHY TARGET ESTERASE/SWISS CHEESE D.MELANOGASTER"/>
    <property type="match status" value="1"/>
</dbReference>
<dbReference type="GO" id="GO:0004806">
    <property type="term" value="F:triacylglycerol lipase activity"/>
    <property type="evidence" value="ECO:0007669"/>
    <property type="project" value="InterPro"/>
</dbReference>
<accession>A0A9P4US96</accession>
<dbReference type="AlphaFoldDB" id="A0A9P4US96"/>
<dbReference type="InterPro" id="IPR002641">
    <property type="entry name" value="PNPLA_dom"/>
</dbReference>
<keyword evidence="4" id="KW-0443">Lipid metabolism</keyword>
<feature type="region of interest" description="Disordered" evidence="6">
    <location>
        <begin position="564"/>
        <end position="593"/>
    </location>
</feature>
<evidence type="ECO:0000256" key="1">
    <source>
        <dbReference type="ARBA" id="ARBA00002682"/>
    </source>
</evidence>